<keyword evidence="2" id="KW-1185">Reference proteome</keyword>
<reference evidence="2" key="1">
    <citation type="journal article" date="2019" name="Int. J. Syst. Evol. Microbiol.">
        <title>The Global Catalogue of Microorganisms (GCM) 10K type strain sequencing project: providing services to taxonomists for standard genome sequencing and annotation.</title>
        <authorList>
            <consortium name="The Broad Institute Genomics Platform"/>
            <consortium name="The Broad Institute Genome Sequencing Center for Infectious Disease"/>
            <person name="Wu L."/>
            <person name="Ma J."/>
        </authorList>
    </citation>
    <scope>NUCLEOTIDE SEQUENCE [LARGE SCALE GENOMIC DNA]</scope>
    <source>
        <strain evidence="2">KCTC 42644</strain>
    </source>
</reference>
<gene>
    <name evidence="1" type="ORF">ACFOMD_07975</name>
</gene>
<accession>A0ABV7XB39</accession>
<proteinExistence type="predicted"/>
<evidence type="ECO:0000313" key="1">
    <source>
        <dbReference type="EMBL" id="MFC3712502.1"/>
    </source>
</evidence>
<protein>
    <submittedName>
        <fullName evidence="1">Uncharacterized protein</fullName>
    </submittedName>
</protein>
<sequence length="43" mass="5386">MAYDVKNRDRSEMRRVRRERIEGNRAVFYYGRPVPEWPQAWML</sequence>
<comment type="caution">
    <text evidence="1">The sequence shown here is derived from an EMBL/GenBank/DDBJ whole genome shotgun (WGS) entry which is preliminary data.</text>
</comment>
<dbReference type="RefSeq" id="WP_380859485.1">
    <property type="nucleotide sequence ID" value="NZ_JBHRXV010000004.1"/>
</dbReference>
<dbReference type="EMBL" id="JBHRXV010000004">
    <property type="protein sequence ID" value="MFC3712502.1"/>
    <property type="molecule type" value="Genomic_DNA"/>
</dbReference>
<dbReference type="Proteomes" id="UP001595615">
    <property type="component" value="Unassembled WGS sequence"/>
</dbReference>
<organism evidence="1 2">
    <name type="scientific">Sphingoaurantiacus capsulatus</name>
    <dbReference type="NCBI Taxonomy" id="1771310"/>
    <lineage>
        <taxon>Bacteria</taxon>
        <taxon>Pseudomonadati</taxon>
        <taxon>Pseudomonadota</taxon>
        <taxon>Alphaproteobacteria</taxon>
        <taxon>Sphingomonadales</taxon>
        <taxon>Sphingosinicellaceae</taxon>
        <taxon>Sphingoaurantiacus</taxon>
    </lineage>
</organism>
<evidence type="ECO:0000313" key="2">
    <source>
        <dbReference type="Proteomes" id="UP001595615"/>
    </source>
</evidence>
<name>A0ABV7XB39_9SPHN</name>